<feature type="domain" description="FAD dependent oxidoreductase" evidence="2">
    <location>
        <begin position="4"/>
        <end position="395"/>
    </location>
</feature>
<evidence type="ECO:0000313" key="3">
    <source>
        <dbReference type="EMBL" id="HER96524.1"/>
    </source>
</evidence>
<dbReference type="GO" id="GO:0016491">
    <property type="term" value="F:oxidoreductase activity"/>
    <property type="evidence" value="ECO:0007669"/>
    <property type="project" value="UniProtKB-KW"/>
</dbReference>
<dbReference type="PANTHER" id="PTHR13847:SF289">
    <property type="entry name" value="GLYCINE OXIDASE"/>
    <property type="match status" value="1"/>
</dbReference>
<proteinExistence type="predicted"/>
<comment type="caution">
    <text evidence="3">The sequence shown here is derived from an EMBL/GenBank/DDBJ whole genome shotgun (WGS) entry which is preliminary data.</text>
</comment>
<evidence type="ECO:0000259" key="2">
    <source>
        <dbReference type="Pfam" id="PF01266"/>
    </source>
</evidence>
<dbReference type="InterPro" id="IPR006076">
    <property type="entry name" value="FAD-dep_OxRdtase"/>
</dbReference>
<gene>
    <name evidence="3" type="ORF">ENO59_08420</name>
</gene>
<dbReference type="PANTHER" id="PTHR13847">
    <property type="entry name" value="SARCOSINE DEHYDROGENASE-RELATED"/>
    <property type="match status" value="1"/>
</dbReference>
<reference evidence="3" key="1">
    <citation type="journal article" date="2020" name="mSystems">
        <title>Genome- and Community-Level Interaction Insights into Carbon Utilization and Element Cycling Functions of Hydrothermarchaeota in Hydrothermal Sediment.</title>
        <authorList>
            <person name="Zhou Z."/>
            <person name="Liu Y."/>
            <person name="Xu W."/>
            <person name="Pan J."/>
            <person name="Luo Z.H."/>
            <person name="Li M."/>
        </authorList>
    </citation>
    <scope>NUCLEOTIDE SEQUENCE [LARGE SCALE GENOMIC DNA]</scope>
    <source>
        <strain evidence="3">SpSt-143</strain>
    </source>
</reference>
<dbReference type="SUPFAM" id="SSF51905">
    <property type="entry name" value="FAD/NAD(P)-binding domain"/>
    <property type="match status" value="1"/>
</dbReference>
<accession>A0A7V2B1E5</accession>
<dbReference type="InterPro" id="IPR036188">
    <property type="entry name" value="FAD/NAD-bd_sf"/>
</dbReference>
<organism evidence="3">
    <name type="scientific">Rhodothermus marinus</name>
    <name type="common">Rhodothermus obamensis</name>
    <dbReference type="NCBI Taxonomy" id="29549"/>
    <lineage>
        <taxon>Bacteria</taxon>
        <taxon>Pseudomonadati</taxon>
        <taxon>Rhodothermota</taxon>
        <taxon>Rhodothermia</taxon>
        <taxon>Rhodothermales</taxon>
        <taxon>Rhodothermaceae</taxon>
        <taxon>Rhodothermus</taxon>
    </lineage>
</organism>
<name>A0A7V2B1E5_RHOMR</name>
<dbReference type="GO" id="GO:0005737">
    <property type="term" value="C:cytoplasm"/>
    <property type="evidence" value="ECO:0007669"/>
    <property type="project" value="TreeGrafter"/>
</dbReference>
<sequence>MPSVVIVGGGAIGLASAFFLHQAGVGSITVLERGAIGNGCSYGNAGLVSPSHVIPLAAPGVMRKGLRWLLNSRSPFYIRPRWDLDLFRWLWHFGRSATARHVQRNAPVLKAFLERSRTLTAMLQEKIGDFGYRSDGLLMVFQDEGYAECAALAQEAARLGMSCEWVTKDRLIELAGTRVQAQGGLFFPGDAHLQPDRFTAALASFLTQHGVCCQSEVTVTEIVRQGRRVRGLKTTAGFFEADVVVLATGAWSVELAQMVGYRLPLQPAKGYSLTFTPPPEGMPQRPLLLTEAKVAVTPFSDALRLAGTLELAGIEQTIRPHRVEAIYRAAQQYLPMLRWPVLETAKVWSGLRPCTPDGLPVVDWVPGSSNLLLATGHAMLGISLAAVTGELVAALVAGKQPELDITPLRGDRWG</sequence>
<evidence type="ECO:0000256" key="1">
    <source>
        <dbReference type="ARBA" id="ARBA00023002"/>
    </source>
</evidence>
<dbReference type="SUPFAM" id="SSF54373">
    <property type="entry name" value="FAD-linked reductases, C-terminal domain"/>
    <property type="match status" value="1"/>
</dbReference>
<dbReference type="Pfam" id="PF01266">
    <property type="entry name" value="DAO"/>
    <property type="match status" value="1"/>
</dbReference>
<protein>
    <submittedName>
        <fullName evidence="3">FAD-dependent oxidoreductase</fullName>
    </submittedName>
</protein>
<keyword evidence="1" id="KW-0560">Oxidoreductase</keyword>
<dbReference type="EMBL" id="DSGB01000006">
    <property type="protein sequence ID" value="HER96524.1"/>
    <property type="molecule type" value="Genomic_DNA"/>
</dbReference>
<dbReference type="Gene3D" id="3.30.9.10">
    <property type="entry name" value="D-Amino Acid Oxidase, subunit A, domain 2"/>
    <property type="match status" value="1"/>
</dbReference>
<dbReference type="Gene3D" id="3.50.50.60">
    <property type="entry name" value="FAD/NAD(P)-binding domain"/>
    <property type="match status" value="2"/>
</dbReference>
<dbReference type="AlphaFoldDB" id="A0A7V2B1E5"/>